<evidence type="ECO:0000256" key="6">
    <source>
        <dbReference type="ARBA" id="ARBA00022692"/>
    </source>
</evidence>
<keyword evidence="7" id="KW-0547">Nucleotide-binding</keyword>
<evidence type="ECO:0000256" key="10">
    <source>
        <dbReference type="ARBA" id="ARBA00022989"/>
    </source>
</evidence>
<comment type="catalytic activity">
    <reaction evidence="1">
        <text>ATP + protein L-histidine = ADP + protein N-phospho-L-histidine.</text>
        <dbReference type="EC" id="2.7.13.3"/>
    </reaction>
</comment>
<evidence type="ECO:0000259" key="14">
    <source>
        <dbReference type="PROSITE" id="PS50109"/>
    </source>
</evidence>
<comment type="caution">
    <text evidence="15">The sequence shown here is derived from an EMBL/GenBank/DDBJ whole genome shotgun (WGS) entry which is preliminary data.</text>
</comment>
<evidence type="ECO:0000256" key="11">
    <source>
        <dbReference type="ARBA" id="ARBA00023012"/>
    </source>
</evidence>
<dbReference type="RefSeq" id="WP_284481706.1">
    <property type="nucleotide sequence ID" value="NZ_JASNJD010000010.1"/>
</dbReference>
<dbReference type="Gene3D" id="1.10.287.130">
    <property type="match status" value="1"/>
</dbReference>
<comment type="subcellular location">
    <subcellularLocation>
        <location evidence="2">Membrane</location>
        <topology evidence="2">Multi-pass membrane protein</topology>
    </subcellularLocation>
</comment>
<dbReference type="SUPFAM" id="SSF55874">
    <property type="entry name" value="ATPase domain of HSP90 chaperone/DNA topoisomerase II/histidine kinase"/>
    <property type="match status" value="1"/>
</dbReference>
<keyword evidence="9 15" id="KW-0067">ATP-binding</keyword>
<dbReference type="PRINTS" id="PR00344">
    <property type="entry name" value="BCTRLSENSOR"/>
</dbReference>
<dbReference type="InterPro" id="IPR003594">
    <property type="entry name" value="HATPase_dom"/>
</dbReference>
<evidence type="ECO:0000256" key="9">
    <source>
        <dbReference type="ARBA" id="ARBA00022840"/>
    </source>
</evidence>
<evidence type="ECO:0000256" key="5">
    <source>
        <dbReference type="ARBA" id="ARBA00022679"/>
    </source>
</evidence>
<dbReference type="InterPro" id="IPR005467">
    <property type="entry name" value="His_kinase_dom"/>
</dbReference>
<dbReference type="CDD" id="cd00082">
    <property type="entry name" value="HisKA"/>
    <property type="match status" value="1"/>
</dbReference>
<evidence type="ECO:0000256" key="3">
    <source>
        <dbReference type="ARBA" id="ARBA00012438"/>
    </source>
</evidence>
<dbReference type="InterPro" id="IPR036097">
    <property type="entry name" value="HisK_dim/P_sf"/>
</dbReference>
<reference evidence="15 16" key="1">
    <citation type="submission" date="2023-05" db="EMBL/GenBank/DDBJ databases">
        <title>Pseudodonghicola sp. nov.</title>
        <authorList>
            <person name="Huang J."/>
        </authorList>
    </citation>
    <scope>NUCLEOTIDE SEQUENCE [LARGE SCALE GENOMIC DNA]</scope>
    <source>
        <strain evidence="15 16">IC7</strain>
    </source>
</reference>
<evidence type="ECO:0000256" key="4">
    <source>
        <dbReference type="ARBA" id="ARBA00022553"/>
    </source>
</evidence>
<dbReference type="InterPro" id="IPR036890">
    <property type="entry name" value="HATPase_C_sf"/>
</dbReference>
<evidence type="ECO:0000256" key="8">
    <source>
        <dbReference type="ARBA" id="ARBA00022777"/>
    </source>
</evidence>
<dbReference type="PANTHER" id="PTHR45436:SF14">
    <property type="entry name" value="SENSOR PROTEIN QSEC"/>
    <property type="match status" value="1"/>
</dbReference>
<keyword evidence="8" id="KW-0418">Kinase</keyword>
<keyword evidence="10 13" id="KW-1133">Transmembrane helix</keyword>
<evidence type="ECO:0000256" key="2">
    <source>
        <dbReference type="ARBA" id="ARBA00004141"/>
    </source>
</evidence>
<keyword evidence="5" id="KW-0808">Transferase</keyword>
<keyword evidence="12 13" id="KW-0472">Membrane</keyword>
<keyword evidence="11" id="KW-0902">Two-component regulatory system</keyword>
<dbReference type="InterPro" id="IPR050428">
    <property type="entry name" value="TCS_sensor_his_kinase"/>
</dbReference>
<keyword evidence="4" id="KW-0597">Phosphoprotein</keyword>
<evidence type="ECO:0000256" key="13">
    <source>
        <dbReference type="SAM" id="Phobius"/>
    </source>
</evidence>
<evidence type="ECO:0000256" key="1">
    <source>
        <dbReference type="ARBA" id="ARBA00000085"/>
    </source>
</evidence>
<accession>A0ABT7F2V1</accession>
<feature type="transmembrane region" description="Helical" evidence="13">
    <location>
        <begin position="155"/>
        <end position="178"/>
    </location>
</feature>
<dbReference type="CDD" id="cd00075">
    <property type="entry name" value="HATPase"/>
    <property type="match status" value="1"/>
</dbReference>
<organism evidence="15 16">
    <name type="scientific">Pseudodonghicola flavimaris</name>
    <dbReference type="NCBI Taxonomy" id="3050036"/>
    <lineage>
        <taxon>Bacteria</taxon>
        <taxon>Pseudomonadati</taxon>
        <taxon>Pseudomonadota</taxon>
        <taxon>Alphaproteobacteria</taxon>
        <taxon>Rhodobacterales</taxon>
        <taxon>Paracoccaceae</taxon>
        <taxon>Pseudodonghicola</taxon>
    </lineage>
</organism>
<dbReference type="SUPFAM" id="SSF47384">
    <property type="entry name" value="Homodimeric domain of signal transducing histidine kinase"/>
    <property type="match status" value="1"/>
</dbReference>
<evidence type="ECO:0000313" key="16">
    <source>
        <dbReference type="Proteomes" id="UP001243757"/>
    </source>
</evidence>
<dbReference type="InterPro" id="IPR003661">
    <property type="entry name" value="HisK_dim/P_dom"/>
</dbReference>
<name>A0ABT7F2V1_9RHOB</name>
<dbReference type="Proteomes" id="UP001243757">
    <property type="component" value="Unassembled WGS sequence"/>
</dbReference>
<evidence type="ECO:0000256" key="12">
    <source>
        <dbReference type="ARBA" id="ARBA00023136"/>
    </source>
</evidence>
<dbReference type="PROSITE" id="PS50109">
    <property type="entry name" value="HIS_KIN"/>
    <property type="match status" value="1"/>
</dbReference>
<dbReference type="InterPro" id="IPR004358">
    <property type="entry name" value="Sig_transdc_His_kin-like_C"/>
</dbReference>
<dbReference type="SMART" id="SM00388">
    <property type="entry name" value="HisKA"/>
    <property type="match status" value="1"/>
</dbReference>
<dbReference type="Pfam" id="PF02518">
    <property type="entry name" value="HATPase_c"/>
    <property type="match status" value="1"/>
</dbReference>
<dbReference type="Pfam" id="PF08521">
    <property type="entry name" value="2CSK_N"/>
    <property type="match status" value="1"/>
</dbReference>
<feature type="domain" description="Histidine kinase" evidence="14">
    <location>
        <begin position="239"/>
        <end position="451"/>
    </location>
</feature>
<evidence type="ECO:0000256" key="7">
    <source>
        <dbReference type="ARBA" id="ARBA00022741"/>
    </source>
</evidence>
<dbReference type="SMART" id="SM00387">
    <property type="entry name" value="HATPase_c"/>
    <property type="match status" value="1"/>
</dbReference>
<dbReference type="Pfam" id="PF00512">
    <property type="entry name" value="HisKA"/>
    <property type="match status" value="1"/>
</dbReference>
<keyword evidence="16" id="KW-1185">Reference proteome</keyword>
<protein>
    <recommendedName>
        <fullName evidence="3">histidine kinase</fullName>
        <ecNumber evidence="3">2.7.13.3</ecNumber>
    </recommendedName>
</protein>
<dbReference type="EC" id="2.7.13.3" evidence="3"/>
<dbReference type="InterPro" id="IPR013727">
    <property type="entry name" value="2CSK_N"/>
</dbReference>
<dbReference type="EMBL" id="JASNJD010000010">
    <property type="protein sequence ID" value="MDK3018900.1"/>
    <property type="molecule type" value="Genomic_DNA"/>
</dbReference>
<dbReference type="PANTHER" id="PTHR45436">
    <property type="entry name" value="SENSOR HISTIDINE KINASE YKOH"/>
    <property type="match status" value="1"/>
</dbReference>
<gene>
    <name evidence="15" type="ORF">QO033_14540</name>
</gene>
<keyword evidence="6 13" id="KW-0812">Transmembrane</keyword>
<proteinExistence type="predicted"/>
<evidence type="ECO:0000313" key="15">
    <source>
        <dbReference type="EMBL" id="MDK3018900.1"/>
    </source>
</evidence>
<dbReference type="Gene3D" id="3.30.565.10">
    <property type="entry name" value="Histidine kinase-like ATPase, C-terminal domain"/>
    <property type="match status" value="1"/>
</dbReference>
<dbReference type="GO" id="GO:0005524">
    <property type="term" value="F:ATP binding"/>
    <property type="evidence" value="ECO:0007669"/>
    <property type="project" value="UniProtKB-KW"/>
</dbReference>
<sequence length="456" mass="49118">MSSIRRRLILILVLATGAIWLSALGWIQYTTQKEVTHVLDRRLEEAAHMVASLIRDGNVSIGVASNAVRQAPAEEDEEYHLVRQLSCQVWGLDGYLIGDSEGAPQQELSPAAAGFSENMVEGELWRVFTLVDPDLGVRVLVGDALAMRDHLVHGVVMGLLVPALLVLPALALLIWWAVGHGLQPLDRIGRVMAARPPSDLSPIDASRAPKEVQPMIDALNGLLRRVGGARERERSFTAFAAHELKTPLAGLRTQAEIARMAPDAATRQKALDQLSGAVERTDRMVKQLLEMTAVEHARPTPETRLRDSAEILRATVADLQPLAQKRGVRLEGQADAGLWQTGCAPLLQAALRNLIENALIAAPAGSAVEVAMIPEDKHILFRIADRGPGIAEADRPHVMERFFRAAGAKGSGSGLGLAIVAAAMDRMEGEIRLSPRPGGGELAELILPRAPRPGCG</sequence>